<feature type="domain" description="Germinal-centre associated nuclear protein MCM3AP" evidence="3">
    <location>
        <begin position="145"/>
        <end position="217"/>
    </location>
</feature>
<evidence type="ECO:0000256" key="1">
    <source>
        <dbReference type="SAM" id="Coils"/>
    </source>
</evidence>
<name>A0A7F8RZV3_LEPWE</name>
<accession>A0A7F8RZV3</accession>
<evidence type="ECO:0000313" key="4">
    <source>
        <dbReference type="Proteomes" id="UP000245341"/>
    </source>
</evidence>
<gene>
    <name evidence="5" type="primary">LOC102746722</name>
</gene>
<dbReference type="AlphaFoldDB" id="A0A7F8RZV3"/>
<evidence type="ECO:0000313" key="5">
    <source>
        <dbReference type="RefSeq" id="XP_030897823.1"/>
    </source>
</evidence>
<keyword evidence="4" id="KW-1185">Reference proteome</keyword>
<dbReference type="Pfam" id="PF16766">
    <property type="entry name" value="CID_GANP"/>
    <property type="match status" value="1"/>
</dbReference>
<protein>
    <submittedName>
        <fullName evidence="5">Germinal-center associated nuclear protein-like isoform X2</fullName>
    </submittedName>
</protein>
<evidence type="ECO:0000259" key="3">
    <source>
        <dbReference type="Pfam" id="PF16769"/>
    </source>
</evidence>
<dbReference type="GeneID" id="102746722"/>
<dbReference type="Proteomes" id="UP000245341">
    <property type="component" value="Unplaced"/>
</dbReference>
<reference evidence="5" key="1">
    <citation type="submission" date="2025-08" db="UniProtKB">
        <authorList>
            <consortium name="RefSeq"/>
        </authorList>
    </citation>
    <scope>IDENTIFICATION</scope>
    <source>
        <tissue evidence="5">Liver</tissue>
    </source>
</reference>
<dbReference type="InterPro" id="IPR031907">
    <property type="entry name" value="MCM3AP_GANP"/>
</dbReference>
<dbReference type="InterPro" id="IPR031910">
    <property type="entry name" value="GANP_CID_dom"/>
</dbReference>
<dbReference type="Pfam" id="PF16769">
    <property type="entry name" value="MCM3AP_GANP"/>
    <property type="match status" value="1"/>
</dbReference>
<evidence type="ECO:0000259" key="2">
    <source>
        <dbReference type="Pfam" id="PF16766"/>
    </source>
</evidence>
<organism evidence="4 5">
    <name type="scientific">Leptonychotes weddellii</name>
    <name type="common">Weddell seal</name>
    <name type="synonym">Otaria weddellii</name>
    <dbReference type="NCBI Taxonomy" id="9713"/>
    <lineage>
        <taxon>Eukaryota</taxon>
        <taxon>Metazoa</taxon>
        <taxon>Chordata</taxon>
        <taxon>Craniata</taxon>
        <taxon>Vertebrata</taxon>
        <taxon>Euteleostomi</taxon>
        <taxon>Mammalia</taxon>
        <taxon>Eutheria</taxon>
        <taxon>Laurasiatheria</taxon>
        <taxon>Carnivora</taxon>
        <taxon>Caniformia</taxon>
        <taxon>Pinnipedia</taxon>
        <taxon>Phocidae</taxon>
        <taxon>Monachinae</taxon>
        <taxon>Lobodontini</taxon>
        <taxon>Leptonychotes</taxon>
    </lineage>
</organism>
<keyword evidence="1" id="KW-0175">Coiled coil</keyword>
<dbReference type="RefSeq" id="XP_030897823.1">
    <property type="nucleotide sequence ID" value="XM_031041963.1"/>
</dbReference>
<feature type="coiled-coil region" evidence="1">
    <location>
        <begin position="14"/>
        <end position="46"/>
    </location>
</feature>
<sequence length="278" mass="31388">MEELLTAATTGILRHIAAEEVSKERERKEEERRQAEEERLKQERELVLTQLSQGLATELTELVVTECVRETCSQELKSAVETDQRVRMARCCEDVCAHLVDLFLGEEIFQTAKETLQELQCFCKYLQRWREAVAARKKLRRQMRAFPAAPCCVDMNDRLRALVPSAECPIAEENLAKGLLDLGHAGTVGISCTRLRWLRNKTAHQMKVQHFYKQLLRILANWLQVKFMGGDGSVGDMSSEAGGIQTLALFHALSSKGDQTVAVNVCIKVGENPVYLLL</sequence>
<feature type="domain" description="Germinal-centre associated nuclear protein CID" evidence="2">
    <location>
        <begin position="47"/>
        <end position="117"/>
    </location>
</feature>
<dbReference type="Gene3D" id="6.10.250.1340">
    <property type="match status" value="1"/>
</dbReference>
<proteinExistence type="predicted"/>